<evidence type="ECO:0000313" key="6">
    <source>
        <dbReference type="Proteomes" id="UP000830631"/>
    </source>
</evidence>
<evidence type="ECO:0000256" key="1">
    <source>
        <dbReference type="ARBA" id="ARBA00023015"/>
    </source>
</evidence>
<dbReference type="PROSITE" id="PS00622">
    <property type="entry name" value="HTH_LUXR_1"/>
    <property type="match status" value="1"/>
</dbReference>
<keyword evidence="6" id="KW-1185">Reference proteome</keyword>
<sequence length="865" mass="94203">MRKRGRAMVIGREQSLAAALDLVHAGVSVDVVGGRGSGRSAFLRALRARLEEGEWKVIQVRGVASLRQHPLAALHLAGIPPTGTQRSTSGLHETAEALRHALRLPRSVLFLDDWDDLDESSWGVAEAVRRSSGIPIVLSRLQGLRARHTPTGLAASTLEPSYVIDMSPLRFEEMEKALEHYLKGPIEAATMSRIFAKSGGNIGLALSLVDACIREQRIALRGGKEWVATRDLWSSGLRAVLEAHLEDLDDAARDTIEIIAIVGVADIETVRKLIDWGTLELLEERRMITFISSGARQLVTVVPPLIVEFFRHEPLTARRTRLTALIVERLGTAGSASAILAERENRQPTFGTQEALFVRLLQERARARRIVTASEWEANPSASSAVRYLRALMHTHTPTVTETVRHVFDTTDASNGDVAGRADFESLRAEWTAYVDHDLDGAQRRLSEASITLGPYARMLDAVDVRLQANLTRIPDDFGARLEVTDDLPDDVKLQLWETQMLVLVSTGRFSDALRVHTATETVERPRDAYMIRVLHGLALLGIGSHRAALETLQQGFDEAHGYLDIDALRAFGAAVILVQLLAGDYAAVDEIVETVFAAGEPSPLPPGVQLSLLTIASVVAIRRGQLSLGEKIAQEINGSSILDGPLPGQTHAWPRAQLLAFDGKVQAAADDMWASSQSLWDRGARFAAVLGMLSSLELAPVGERLAVARRALDELPDARLLQAHGDYVSALAEGDPVTMLACVEELEQVGLVGLALSACQIARTTALERGDDATRRAADSAAHAIRAAHGDRAFDTARFGAAAVTLTEREREVGRFAAMGLSNQEIATRLVLSVRTVESHMHRIMRKLDVSNRKALAQHVEVLS</sequence>
<evidence type="ECO:0000256" key="3">
    <source>
        <dbReference type="ARBA" id="ARBA00023163"/>
    </source>
</evidence>
<reference evidence="5 6" key="1">
    <citation type="submission" date="2021-06" db="EMBL/GenBank/DDBJ databases">
        <title>Genome-based taxonomic framework of Microbacterium strains isolated from marine environment, the description of four new species and reclassification of four preexisting species.</title>
        <authorList>
            <person name="Lee S.D."/>
            <person name="Kim S.-M."/>
            <person name="Byeon Y.-S."/>
            <person name="Yang H.L."/>
            <person name="Kim I.S."/>
        </authorList>
    </citation>
    <scope>NUCLEOTIDE SEQUENCE [LARGE SCALE GENOMIC DNA]</scope>
    <source>
        <strain evidence="5 6">KSW4-10</strain>
    </source>
</reference>
<keyword evidence="1" id="KW-0805">Transcription regulation</keyword>
<dbReference type="SMART" id="SM00421">
    <property type="entry name" value="HTH_LUXR"/>
    <property type="match status" value="1"/>
</dbReference>
<dbReference type="PRINTS" id="PR00038">
    <property type="entry name" value="HTHLUXR"/>
</dbReference>
<evidence type="ECO:0000313" key="5">
    <source>
        <dbReference type="EMBL" id="UPL19410.1"/>
    </source>
</evidence>
<dbReference type="PROSITE" id="PS50043">
    <property type="entry name" value="HTH_LUXR_2"/>
    <property type="match status" value="1"/>
</dbReference>
<dbReference type="InterPro" id="IPR036388">
    <property type="entry name" value="WH-like_DNA-bd_sf"/>
</dbReference>
<dbReference type="PANTHER" id="PTHR44688">
    <property type="entry name" value="DNA-BINDING TRANSCRIPTIONAL ACTIVATOR DEVR_DOSR"/>
    <property type="match status" value="1"/>
</dbReference>
<protein>
    <submittedName>
        <fullName evidence="5">LuxR C-terminal-related transcriptional regulator</fullName>
    </submittedName>
</protein>
<dbReference type="Proteomes" id="UP000830631">
    <property type="component" value="Chromosome"/>
</dbReference>
<dbReference type="RefSeq" id="WP_261811856.1">
    <property type="nucleotide sequence ID" value="NZ_CP078078.1"/>
</dbReference>
<evidence type="ECO:0000256" key="2">
    <source>
        <dbReference type="ARBA" id="ARBA00023125"/>
    </source>
</evidence>
<name>A0ABY4J314_9MICO</name>
<dbReference type="Gene3D" id="1.10.10.10">
    <property type="entry name" value="Winged helix-like DNA-binding domain superfamily/Winged helix DNA-binding domain"/>
    <property type="match status" value="1"/>
</dbReference>
<dbReference type="InterPro" id="IPR027417">
    <property type="entry name" value="P-loop_NTPase"/>
</dbReference>
<dbReference type="InterPro" id="IPR016032">
    <property type="entry name" value="Sig_transdc_resp-reg_C-effctor"/>
</dbReference>
<keyword evidence="3" id="KW-0804">Transcription</keyword>
<proteinExistence type="predicted"/>
<keyword evidence="2" id="KW-0238">DNA-binding</keyword>
<gene>
    <name evidence="5" type="ORF">KV397_17360</name>
</gene>
<dbReference type="CDD" id="cd06170">
    <property type="entry name" value="LuxR_C_like"/>
    <property type="match status" value="1"/>
</dbReference>
<dbReference type="Pfam" id="PF00196">
    <property type="entry name" value="GerE"/>
    <property type="match status" value="1"/>
</dbReference>
<dbReference type="SUPFAM" id="SSF46894">
    <property type="entry name" value="C-terminal effector domain of the bipartite response regulators"/>
    <property type="match status" value="1"/>
</dbReference>
<dbReference type="PANTHER" id="PTHR44688:SF16">
    <property type="entry name" value="DNA-BINDING TRANSCRIPTIONAL ACTIVATOR DEVR_DOSR"/>
    <property type="match status" value="1"/>
</dbReference>
<accession>A0ABY4J314</accession>
<evidence type="ECO:0000259" key="4">
    <source>
        <dbReference type="PROSITE" id="PS50043"/>
    </source>
</evidence>
<dbReference type="SUPFAM" id="SSF52540">
    <property type="entry name" value="P-loop containing nucleoside triphosphate hydrolases"/>
    <property type="match status" value="1"/>
</dbReference>
<dbReference type="InterPro" id="IPR000792">
    <property type="entry name" value="Tscrpt_reg_LuxR_C"/>
</dbReference>
<feature type="domain" description="HTH luxR-type" evidence="4">
    <location>
        <begin position="800"/>
        <end position="865"/>
    </location>
</feature>
<organism evidence="5 6">
    <name type="scientific">Microbacterium aurugineum</name>
    <dbReference type="NCBI Taxonomy" id="2851642"/>
    <lineage>
        <taxon>Bacteria</taxon>
        <taxon>Bacillati</taxon>
        <taxon>Actinomycetota</taxon>
        <taxon>Actinomycetes</taxon>
        <taxon>Micrococcales</taxon>
        <taxon>Microbacteriaceae</taxon>
        <taxon>Microbacterium</taxon>
    </lineage>
</organism>
<dbReference type="EMBL" id="CP078078">
    <property type="protein sequence ID" value="UPL19410.1"/>
    <property type="molecule type" value="Genomic_DNA"/>
</dbReference>